<dbReference type="PROSITE" id="PS51192">
    <property type="entry name" value="HELICASE_ATP_BIND_1"/>
    <property type="match status" value="1"/>
</dbReference>
<dbReference type="GO" id="GO:0008270">
    <property type="term" value="F:zinc ion binding"/>
    <property type="evidence" value="ECO:0007669"/>
    <property type="project" value="UniProtKB-KW"/>
</dbReference>
<dbReference type="CDD" id="cd18795">
    <property type="entry name" value="SF2_C_Ski2"/>
    <property type="match status" value="1"/>
</dbReference>
<dbReference type="SMART" id="SM00487">
    <property type="entry name" value="DEXDc"/>
    <property type="match status" value="1"/>
</dbReference>
<dbReference type="PROSITE" id="PS50966">
    <property type="entry name" value="ZF_SWIM"/>
    <property type="match status" value="1"/>
</dbReference>
<dbReference type="GO" id="GO:0006281">
    <property type="term" value="P:DNA repair"/>
    <property type="evidence" value="ECO:0007669"/>
    <property type="project" value="InterPro"/>
</dbReference>
<keyword evidence="5" id="KW-0863">Zinc-finger</keyword>
<dbReference type="PROSITE" id="PS51194">
    <property type="entry name" value="HELICASE_CTER"/>
    <property type="match status" value="1"/>
</dbReference>
<keyword evidence="3 9" id="KW-0347">Helicase</keyword>
<dbReference type="Pfam" id="PF00271">
    <property type="entry name" value="Helicase_C"/>
    <property type="match status" value="1"/>
</dbReference>
<dbReference type="InterPro" id="IPR003583">
    <property type="entry name" value="Hlx-hairpin-Hlx_DNA-bd_motif"/>
</dbReference>
<dbReference type="InterPro" id="IPR027417">
    <property type="entry name" value="P-loop_NTPase"/>
</dbReference>
<keyword evidence="4" id="KW-0067">ATP-binding</keyword>
<feature type="domain" description="Helicase ATP-binding" evidence="7">
    <location>
        <begin position="16"/>
        <end position="189"/>
    </location>
</feature>
<dbReference type="GO" id="GO:0003677">
    <property type="term" value="F:DNA binding"/>
    <property type="evidence" value="ECO:0007669"/>
    <property type="project" value="InterPro"/>
</dbReference>
<evidence type="ECO:0000256" key="4">
    <source>
        <dbReference type="ARBA" id="ARBA00022840"/>
    </source>
</evidence>
<dbReference type="PANTHER" id="PTHR47961:SF10">
    <property type="entry name" value="ATP-DEPENDENT DNA HELICASE HEL308"/>
    <property type="match status" value="1"/>
</dbReference>
<dbReference type="SMART" id="SM00278">
    <property type="entry name" value="HhH1"/>
    <property type="match status" value="2"/>
</dbReference>
<dbReference type="Gene3D" id="1.10.150.20">
    <property type="entry name" value="5' to 3' exonuclease, C-terminal subdomain"/>
    <property type="match status" value="1"/>
</dbReference>
<evidence type="ECO:0000259" key="8">
    <source>
        <dbReference type="PROSITE" id="PS51194"/>
    </source>
</evidence>
<reference evidence="9 10" key="1">
    <citation type="submission" date="2019-03" db="EMBL/GenBank/DDBJ databases">
        <title>Draft Genome Sequence of Desulfosporosinus fructosivorans Strain 63.6F, Isolated from Marine Sediment in the Baltic Sea.</title>
        <authorList>
            <person name="Hausmann B."/>
            <person name="Vandieken V."/>
            <person name="Pjevac P."/>
            <person name="Schreck K."/>
            <person name="Herbold C.W."/>
            <person name="Loy A."/>
        </authorList>
    </citation>
    <scope>NUCLEOTIDE SEQUENCE [LARGE SCALE GENOMIC DNA]</scope>
    <source>
        <strain evidence="9 10">63.6F</strain>
    </source>
</reference>
<proteinExistence type="predicted"/>
<dbReference type="InterPro" id="IPR001650">
    <property type="entry name" value="Helicase_C-like"/>
</dbReference>
<dbReference type="InterPro" id="IPR007527">
    <property type="entry name" value="Znf_SWIM"/>
</dbReference>
<feature type="domain" description="Helicase C-terminal" evidence="8">
    <location>
        <begin position="212"/>
        <end position="385"/>
    </location>
</feature>
<accession>A0A4Z0R5B4</accession>
<dbReference type="PANTHER" id="PTHR47961">
    <property type="entry name" value="DNA POLYMERASE THETA, PUTATIVE (AFU_ORTHOLOGUE AFUA_1G05260)-RELATED"/>
    <property type="match status" value="1"/>
</dbReference>
<protein>
    <submittedName>
        <fullName evidence="9">DEAD/DEAH box helicase</fullName>
    </submittedName>
</protein>
<comment type="caution">
    <text evidence="9">The sequence shown here is derived from an EMBL/GenBank/DDBJ whole genome shotgun (WGS) entry which is preliminary data.</text>
</comment>
<dbReference type="Pfam" id="PF14520">
    <property type="entry name" value="HHH_5"/>
    <property type="match status" value="1"/>
</dbReference>
<name>A0A4Z0R5B4_9FIRM</name>
<dbReference type="RefSeq" id="WP_135548140.1">
    <property type="nucleotide sequence ID" value="NZ_SPQQ01000005.1"/>
</dbReference>
<evidence type="ECO:0000256" key="3">
    <source>
        <dbReference type="ARBA" id="ARBA00022806"/>
    </source>
</evidence>
<dbReference type="Pfam" id="PF00270">
    <property type="entry name" value="DEAD"/>
    <property type="match status" value="1"/>
</dbReference>
<dbReference type="InterPro" id="IPR014001">
    <property type="entry name" value="Helicase_ATP-bd"/>
</dbReference>
<evidence type="ECO:0000256" key="5">
    <source>
        <dbReference type="PROSITE-ProRule" id="PRU00325"/>
    </source>
</evidence>
<dbReference type="GO" id="GO:0004386">
    <property type="term" value="F:helicase activity"/>
    <property type="evidence" value="ECO:0007669"/>
    <property type="project" value="UniProtKB-KW"/>
</dbReference>
<keyword evidence="10" id="KW-1185">Reference proteome</keyword>
<evidence type="ECO:0000256" key="1">
    <source>
        <dbReference type="ARBA" id="ARBA00022741"/>
    </source>
</evidence>
<dbReference type="GO" id="GO:0016787">
    <property type="term" value="F:hydrolase activity"/>
    <property type="evidence" value="ECO:0007669"/>
    <property type="project" value="UniProtKB-KW"/>
</dbReference>
<dbReference type="SUPFAM" id="SSF52540">
    <property type="entry name" value="P-loop containing nucleoside triphosphate hydrolases"/>
    <property type="match status" value="1"/>
</dbReference>
<dbReference type="Gene3D" id="1.10.3380.30">
    <property type="match status" value="1"/>
</dbReference>
<evidence type="ECO:0000313" key="10">
    <source>
        <dbReference type="Proteomes" id="UP000298460"/>
    </source>
</evidence>
<sequence>MPNQNLFPPQQDVIEQGLLEKETHCLLNMATGSGKTFLAEIAIEKCLQRGFRAVYLTPLKALADEKYTSWLQRFKGYTVGLFTGDINLSNKSKKHRNYLDSQIYIMTPERLDACLRNWRTHWSWIPEIDLVVIDEFHLLGDKNRGPRLEGSITRLMRLNPFARILGLSATLANVKELADWLQGLHYVSKWRQIPLKKKTVRFSNPKDKFPLLIEEVTSCLDRGGKSLIFANSRSRAQTLAQSFKDIGLKAKHHHAGLNRDERKETEDAFRFGDTQVLVATSTLEMGLNLPARQVIVYDSYAFDGIGFTDLPVWSYMQRAGRAGRPGLDTEGEVVLFLPKWIGSIDKYINEECEPINSSLSISKAMAEQILVELFGGYSRTREDLIEGFLPLTLYYHQNPNANINKDINTLFLADMITIEKEEEDNSLKQQDILKPTKLGRLAVKLMFTPSSVKLIKEHYVKIDQFYYFDLLLLAALTEDCNPILRANYEDLDPLMEIVLSTPSCLLDYSLEKLKKLSDEYPSTLRILAAIKMAAICHSLVNNNSKTELALLFDIYEADIDMLKNNVVRLLDGMSAIFNALDPSDEDTEESSDDTLEISSSQLCKRLSSMLYYEIDSEGVYLTEIDGIGGKLAKELIGHGYSTISIVAQSRSEDLAKIPRIGTKLAKKINVSAQALLATEQDFEYIEQRLSPVVTQVKLHTANICPYRLRRSMELRLRGHDGNMYYVTGGSEDHRVVSGANGFICDCKDYEQGQSHCKHVLTVKRFIGDKLICNMLKNITEDKKHSLRDTLPSLWFSVPKPDQASKEVTYG</sequence>
<dbReference type="AlphaFoldDB" id="A0A4Z0R5B4"/>
<gene>
    <name evidence="9" type="ORF">E4K67_15095</name>
</gene>
<organism evidence="9 10">
    <name type="scientific">Desulfosporosinus fructosivorans</name>
    <dbReference type="NCBI Taxonomy" id="2018669"/>
    <lineage>
        <taxon>Bacteria</taxon>
        <taxon>Bacillati</taxon>
        <taxon>Bacillota</taxon>
        <taxon>Clostridia</taxon>
        <taxon>Eubacteriales</taxon>
        <taxon>Desulfitobacteriaceae</taxon>
        <taxon>Desulfosporosinus</taxon>
    </lineage>
</organism>
<evidence type="ECO:0000256" key="2">
    <source>
        <dbReference type="ARBA" id="ARBA00022801"/>
    </source>
</evidence>
<keyword evidence="5" id="KW-0862">Zinc</keyword>
<dbReference type="SUPFAM" id="SSF158702">
    <property type="entry name" value="Sec63 N-terminal domain-like"/>
    <property type="match status" value="1"/>
</dbReference>
<keyword evidence="5" id="KW-0479">Metal-binding</keyword>
<keyword evidence="1" id="KW-0547">Nucleotide-binding</keyword>
<evidence type="ECO:0000259" key="7">
    <source>
        <dbReference type="PROSITE" id="PS51192"/>
    </source>
</evidence>
<dbReference type="OrthoDB" id="9774462at2"/>
<dbReference type="InterPro" id="IPR050474">
    <property type="entry name" value="Hel308_SKI2-like"/>
</dbReference>
<evidence type="ECO:0000313" key="9">
    <source>
        <dbReference type="EMBL" id="TGE37197.1"/>
    </source>
</evidence>
<dbReference type="Gene3D" id="3.40.50.300">
    <property type="entry name" value="P-loop containing nucleotide triphosphate hydrolases"/>
    <property type="match status" value="2"/>
</dbReference>
<evidence type="ECO:0000259" key="6">
    <source>
        <dbReference type="PROSITE" id="PS50966"/>
    </source>
</evidence>
<dbReference type="GO" id="GO:0005524">
    <property type="term" value="F:ATP binding"/>
    <property type="evidence" value="ECO:0007669"/>
    <property type="project" value="UniProtKB-KW"/>
</dbReference>
<keyword evidence="2" id="KW-0378">Hydrolase</keyword>
<feature type="domain" description="SWIM-type" evidence="6">
    <location>
        <begin position="724"/>
        <end position="767"/>
    </location>
</feature>
<dbReference type="Proteomes" id="UP000298460">
    <property type="component" value="Unassembled WGS sequence"/>
</dbReference>
<dbReference type="EMBL" id="SPQQ01000005">
    <property type="protein sequence ID" value="TGE37197.1"/>
    <property type="molecule type" value="Genomic_DNA"/>
</dbReference>
<dbReference type="SMART" id="SM00490">
    <property type="entry name" value="HELICc"/>
    <property type="match status" value="1"/>
</dbReference>
<dbReference type="InterPro" id="IPR011545">
    <property type="entry name" value="DEAD/DEAH_box_helicase_dom"/>
</dbReference>